<sequence length="395" mass="41877">MRRIWLLFAQTVTVCLGVLFVVVTLRPDWLGRATTKQASPPLALNTNVDPSKLSKESERMARSFNAPTSFANGVAAATPGVVNIFTTKHVAVSRLPLPADPFIRKFFEQMPGFSERRQSNSLGSGVVVSKAGHILTNFHVIDGAEEILVALSDGRQANAKVIGVDPETDLGVLKIELPDLHVLPFATQETLRVGDVVLAIGNPFGVGQTTTMGIVSALGRDGLGINVYENFIQTDAAINPGNSGGALIDTQGKLVGINTAIYSQSGGSLGIGFAIPASAALRVMDQIIKEGRVKRGWLGIEPQDMTAELARAFGVEQAQGAIVAGIVRDGPAMIAGLQVGDIIQHLDGRKVEDANRLLGRIAALLPGKTVKLDVVRKAQHQDITVTLGTKPPINR</sequence>
<organism evidence="6 7">
    <name type="scientific">Jezberella montanilacus</name>
    <dbReference type="NCBI Taxonomy" id="323426"/>
    <lineage>
        <taxon>Bacteria</taxon>
        <taxon>Pseudomonadati</taxon>
        <taxon>Pseudomonadota</taxon>
        <taxon>Betaproteobacteria</taxon>
        <taxon>Burkholderiales</taxon>
        <taxon>Alcaligenaceae</taxon>
        <taxon>Jezberella</taxon>
    </lineage>
</organism>
<reference evidence="6 7" key="1">
    <citation type="submission" date="2018-03" db="EMBL/GenBank/DDBJ databases">
        <title>Genomic Encyclopedia of Type Strains, Phase III (KMG-III): the genomes of soil and plant-associated and newly described type strains.</title>
        <authorList>
            <person name="Whitman W."/>
        </authorList>
    </citation>
    <scope>NUCLEOTIDE SEQUENCE [LARGE SCALE GENOMIC DNA]</scope>
    <source>
        <strain evidence="6 7">MWH-P2sevCIIIb</strain>
    </source>
</reference>
<dbReference type="Proteomes" id="UP000238308">
    <property type="component" value="Unassembled WGS sequence"/>
</dbReference>
<dbReference type="PRINTS" id="PR00834">
    <property type="entry name" value="PROTEASES2C"/>
</dbReference>
<evidence type="ECO:0000256" key="2">
    <source>
        <dbReference type="ARBA" id="ARBA00022670"/>
    </source>
</evidence>
<dbReference type="Pfam" id="PF13365">
    <property type="entry name" value="Trypsin_2"/>
    <property type="match status" value="1"/>
</dbReference>
<dbReference type="PANTHER" id="PTHR43343:SF3">
    <property type="entry name" value="PROTEASE DO-LIKE 8, CHLOROPLASTIC"/>
    <property type="match status" value="1"/>
</dbReference>
<keyword evidence="7" id="KW-1185">Reference proteome</keyword>
<dbReference type="InterPro" id="IPR051201">
    <property type="entry name" value="Chloro_Bact_Ser_Proteases"/>
</dbReference>
<dbReference type="RefSeq" id="WP_106227399.1">
    <property type="nucleotide sequence ID" value="NZ_PVTV01000012.1"/>
</dbReference>
<dbReference type="SMART" id="SM00228">
    <property type="entry name" value="PDZ"/>
    <property type="match status" value="1"/>
</dbReference>
<evidence type="ECO:0000313" key="7">
    <source>
        <dbReference type="Proteomes" id="UP000238308"/>
    </source>
</evidence>
<accession>A0A2T0XHH5</accession>
<evidence type="ECO:0000313" key="6">
    <source>
        <dbReference type="EMBL" id="PRY98404.1"/>
    </source>
</evidence>
<dbReference type="CDD" id="cd10839">
    <property type="entry name" value="cpPDZ1_DegP-like"/>
    <property type="match status" value="1"/>
</dbReference>
<dbReference type="InterPro" id="IPR036034">
    <property type="entry name" value="PDZ_sf"/>
</dbReference>
<dbReference type="InterPro" id="IPR001940">
    <property type="entry name" value="Peptidase_S1C"/>
</dbReference>
<dbReference type="GO" id="GO:0004252">
    <property type="term" value="F:serine-type endopeptidase activity"/>
    <property type="evidence" value="ECO:0007669"/>
    <property type="project" value="InterPro"/>
</dbReference>
<dbReference type="AlphaFoldDB" id="A0A2T0XHH5"/>
<dbReference type="GO" id="GO:0006508">
    <property type="term" value="P:proteolysis"/>
    <property type="evidence" value="ECO:0007669"/>
    <property type="project" value="UniProtKB-KW"/>
</dbReference>
<proteinExistence type="inferred from homology"/>
<dbReference type="SUPFAM" id="SSF50494">
    <property type="entry name" value="Trypsin-like serine proteases"/>
    <property type="match status" value="1"/>
</dbReference>
<evidence type="ECO:0000256" key="4">
    <source>
        <dbReference type="ARBA" id="ARBA00022825"/>
    </source>
</evidence>
<feature type="domain" description="PDZ" evidence="5">
    <location>
        <begin position="287"/>
        <end position="378"/>
    </location>
</feature>
<keyword evidence="2 6" id="KW-0645">Protease</keyword>
<gene>
    <name evidence="6" type="ORF">BCM14_1231</name>
</gene>
<dbReference type="EMBL" id="PVTV01000012">
    <property type="protein sequence ID" value="PRY98404.1"/>
    <property type="molecule type" value="Genomic_DNA"/>
</dbReference>
<dbReference type="Pfam" id="PF13180">
    <property type="entry name" value="PDZ_2"/>
    <property type="match status" value="1"/>
</dbReference>
<dbReference type="PANTHER" id="PTHR43343">
    <property type="entry name" value="PEPTIDASE S12"/>
    <property type="match status" value="1"/>
</dbReference>
<comment type="caution">
    <text evidence="6">The sequence shown here is derived from an EMBL/GenBank/DDBJ whole genome shotgun (WGS) entry which is preliminary data.</text>
</comment>
<keyword evidence="3" id="KW-0378">Hydrolase</keyword>
<dbReference type="OrthoDB" id="9758917at2"/>
<evidence type="ECO:0000259" key="5">
    <source>
        <dbReference type="PROSITE" id="PS50106"/>
    </source>
</evidence>
<keyword evidence="4" id="KW-0720">Serine protease</keyword>
<name>A0A2T0XHH5_9BURK</name>
<evidence type="ECO:0000256" key="3">
    <source>
        <dbReference type="ARBA" id="ARBA00022801"/>
    </source>
</evidence>
<dbReference type="InterPro" id="IPR009003">
    <property type="entry name" value="Peptidase_S1_PA"/>
</dbReference>
<protein>
    <submittedName>
        <fullName evidence="6">Serine protease DegQ</fullName>
    </submittedName>
</protein>
<dbReference type="FunFam" id="2.40.10.10:FF:000001">
    <property type="entry name" value="Periplasmic serine protease DegS"/>
    <property type="match status" value="1"/>
</dbReference>
<comment type="similarity">
    <text evidence="1">Belongs to the peptidase S1C family.</text>
</comment>
<dbReference type="Gene3D" id="2.30.42.10">
    <property type="match status" value="1"/>
</dbReference>
<dbReference type="PROSITE" id="PS50106">
    <property type="entry name" value="PDZ"/>
    <property type="match status" value="1"/>
</dbReference>
<dbReference type="Gene3D" id="2.40.10.120">
    <property type="match status" value="1"/>
</dbReference>
<dbReference type="SUPFAM" id="SSF50156">
    <property type="entry name" value="PDZ domain-like"/>
    <property type="match status" value="1"/>
</dbReference>
<evidence type="ECO:0000256" key="1">
    <source>
        <dbReference type="ARBA" id="ARBA00010541"/>
    </source>
</evidence>
<dbReference type="InterPro" id="IPR001478">
    <property type="entry name" value="PDZ"/>
</dbReference>